<feature type="region of interest" description="Disordered" evidence="5">
    <location>
        <begin position="1"/>
        <end position="186"/>
    </location>
</feature>
<keyword evidence="3" id="KW-0694">RNA-binding</keyword>
<evidence type="ECO:0000313" key="13">
    <source>
        <dbReference type="Proteomes" id="UP000311382"/>
    </source>
</evidence>
<feature type="domain" description="Nrap protein" evidence="9">
    <location>
        <begin position="809"/>
        <end position="1008"/>
    </location>
</feature>
<dbReference type="GO" id="GO:0006364">
    <property type="term" value="P:rRNA processing"/>
    <property type="evidence" value="ECO:0007669"/>
    <property type="project" value="TreeGrafter"/>
</dbReference>
<proteinExistence type="inferred from homology"/>
<dbReference type="GO" id="GO:0032040">
    <property type="term" value="C:small-subunit processome"/>
    <property type="evidence" value="ECO:0007669"/>
    <property type="project" value="TreeGrafter"/>
</dbReference>
<evidence type="ECO:0000259" key="10">
    <source>
        <dbReference type="Pfam" id="PF17406"/>
    </source>
</evidence>
<dbReference type="EMBL" id="SOZI01000251">
    <property type="protein sequence ID" value="TNY17088.1"/>
    <property type="molecule type" value="Genomic_DNA"/>
</dbReference>
<dbReference type="Pfam" id="PF17405">
    <property type="entry name" value="Nrap_D4"/>
    <property type="match status" value="1"/>
</dbReference>
<evidence type="ECO:0000259" key="7">
    <source>
        <dbReference type="Pfam" id="PF17403"/>
    </source>
</evidence>
<evidence type="ECO:0000259" key="11">
    <source>
        <dbReference type="Pfam" id="PF17407"/>
    </source>
</evidence>
<organism evidence="12 13">
    <name type="scientific">Rhodotorula diobovata</name>
    <dbReference type="NCBI Taxonomy" id="5288"/>
    <lineage>
        <taxon>Eukaryota</taxon>
        <taxon>Fungi</taxon>
        <taxon>Dikarya</taxon>
        <taxon>Basidiomycota</taxon>
        <taxon>Pucciniomycotina</taxon>
        <taxon>Microbotryomycetes</taxon>
        <taxon>Sporidiobolales</taxon>
        <taxon>Sporidiobolaceae</taxon>
        <taxon>Rhodotorula</taxon>
    </lineage>
</organism>
<dbReference type="InterPro" id="IPR035367">
    <property type="entry name" value="Nrap_D2"/>
</dbReference>
<evidence type="ECO:0000256" key="1">
    <source>
        <dbReference type="ARBA" id="ARBA00004604"/>
    </source>
</evidence>
<dbReference type="Pfam" id="PF17404">
    <property type="entry name" value="Nrap_D3"/>
    <property type="match status" value="1"/>
</dbReference>
<dbReference type="Pfam" id="PF17406">
    <property type="entry name" value="Nrap_D5"/>
    <property type="match status" value="1"/>
</dbReference>
<dbReference type="InterPro" id="IPR035371">
    <property type="entry name" value="Nrap_D6"/>
</dbReference>
<feature type="compositionally biased region" description="Acidic residues" evidence="5">
    <location>
        <begin position="83"/>
        <end position="118"/>
    </location>
</feature>
<feature type="domain" description="Nrap protein" evidence="7">
    <location>
        <begin position="470"/>
        <end position="616"/>
    </location>
</feature>
<dbReference type="Proteomes" id="UP000311382">
    <property type="component" value="Unassembled WGS sequence"/>
</dbReference>
<gene>
    <name evidence="12" type="ORF">DMC30DRAFT_145890</name>
</gene>
<dbReference type="Pfam" id="PF03813">
    <property type="entry name" value="Nrap"/>
    <property type="match status" value="1"/>
</dbReference>
<dbReference type="PANTHER" id="PTHR17972:SF0">
    <property type="entry name" value="NUCLEOLAR PROTEIN 6"/>
    <property type="match status" value="1"/>
</dbReference>
<sequence length="1338" mass="144452">MARPDKRAAPPAAASTHKKPRTVRANPPSSPAPPLEVDGSDDDEGMGSFEDSEAGDEGSPLGEEDEDISEDEFAAGLAGLGEPSEEDDDDDESEEGGDDQLDGSDGDDDQLIGDDGEDLYANLDAPMDADEDSDSDEDDDEDDQAGAGAAADDDGWETVGTAPTKPLIAPAAELEKRRKGKQPKPLSPAELRALAFAELTASPISNVLATHVASVLDPITPPAPASSPLQPVLKALHAHLTSLPKQKPVSLEALRKKGRVVPDVEGSRGKWAKMDLPWEKPRAEDVRVVGRWAWGGGFKQHKGEYVVELAIAMPPTLLQPKDYLFPRFSVKAVHYLVSLAAHLPDSLGPVSLSYFPLAGSQGYALEIRSATPKGAEKVGLGKVKGAVLRLRVVAPAGAFPTTKLAPSGNIVRPPSLASAAADGENPQFDPSTLPPTPLHSSALHLSSLPILTTHLKYHHGLATSHAAYASSARLLQAWAAKRGYAASLGLTDEWWAWCVARSLNAGGRGGAGDSASLAAGGEAWAGWRRAVEWLAGANWTEGIWFKSAVEEGYAKDDFKRAFAGKPLFVDPTGTVNLAAGIDLSTLDMLKHDARETISLLLSGIDDDRKFESAFVREIRAVERFDNYARITLPASPKVDPDASLDYPDPFSYLSAALCATLRRALGKRVRAFILSSPPRPSIPFDTATPKPSSAATVSLGFLLEPVESLRLVDHGPSAEDEEACADFRAFWGSKSELRRFQDGAIVEAVVWNDPSPGGLGPRRSTIVRRVVEYILSERHGVPLANIDFFAGSMDHLIVEPEAVRRSLYLEDSVATGKGFTNAVTAFDDLAKEIKELKEVPLEVSAVQPCTPGLRYSSVFTPSPRRLKDFDRLPASLRYIEPLEFYIALEGSGSWPDDLEAVQKIKSAFLAKMGEGLEARRSVLKAEVVIDVEARPIDDNVSLEILTASGWAFRARIFYDRSQILLEEREEQLGETAAASTPTLLSPLDAYLQRFVHAPKHHAAMCALQNHFPSFSPTVRLLKRWVSAHMLSSHFDHEQLELVAASVFLDPASPFDPPQSGATGFARAMDRLATWKWRDEPLLVPVYSFTQAVSSARRAALPVADRQEAVESFQAMRLDKPNVDEHAWVIATEADLEGTAWGRRTGKVVAARIRGLAKATLATLQAGVAEGTLVVEQLFSPPLGDYAFLIHLDAALIPRHFQSLTPDPSALSSRSRAHSSILSGSLMGEAHDDEDDGDIRVGFDPVADLVKQLERLYPSTFVLFHSEHGSPVIGGIWHPSVEAPRAFKVGLGFPARPVVDGAEGAKDGKAKVALDKKAVFREIERVGKGFVVKVEEVKR</sequence>
<comment type="subcellular location">
    <subcellularLocation>
        <location evidence="1">Nucleus</location>
        <location evidence="1">Nucleolus</location>
    </subcellularLocation>
</comment>
<dbReference type="Gene3D" id="1.10.1410.10">
    <property type="match status" value="1"/>
</dbReference>
<dbReference type="InterPro" id="IPR005554">
    <property type="entry name" value="NOL6/Upt22"/>
</dbReference>
<evidence type="ECO:0000313" key="12">
    <source>
        <dbReference type="EMBL" id="TNY17088.1"/>
    </source>
</evidence>
<dbReference type="GO" id="GO:0032545">
    <property type="term" value="C:CURI complex"/>
    <property type="evidence" value="ECO:0007669"/>
    <property type="project" value="TreeGrafter"/>
</dbReference>
<dbReference type="STRING" id="5288.A0A5C5FK23"/>
<reference evidence="12 13" key="1">
    <citation type="submission" date="2019-03" db="EMBL/GenBank/DDBJ databases">
        <title>Rhodosporidium diobovatum UCD-FST 08-225 genome sequencing, assembly, and annotation.</title>
        <authorList>
            <person name="Fakankun I.U."/>
            <person name="Fristensky B."/>
            <person name="Levin D.B."/>
        </authorList>
    </citation>
    <scope>NUCLEOTIDE SEQUENCE [LARGE SCALE GENOMIC DNA]</scope>
    <source>
        <strain evidence="12 13">UCD-FST 08-225</strain>
    </source>
</reference>
<evidence type="ECO:0000256" key="2">
    <source>
        <dbReference type="ARBA" id="ARBA00006674"/>
    </source>
</evidence>
<evidence type="ECO:0000256" key="5">
    <source>
        <dbReference type="SAM" id="MobiDB-lite"/>
    </source>
</evidence>
<evidence type="ECO:0000259" key="6">
    <source>
        <dbReference type="Pfam" id="PF03813"/>
    </source>
</evidence>
<dbReference type="InterPro" id="IPR035368">
    <property type="entry name" value="Nrap_D3"/>
</dbReference>
<comment type="caution">
    <text evidence="12">The sequence shown here is derived from an EMBL/GenBank/DDBJ whole genome shotgun (WGS) entry which is preliminary data.</text>
</comment>
<protein>
    <submittedName>
        <fullName evidence="12">Nrap protein-domain-containing protein</fullName>
    </submittedName>
</protein>
<dbReference type="Gene3D" id="3.30.70.3030">
    <property type="match status" value="1"/>
</dbReference>
<dbReference type="GO" id="GO:0034456">
    <property type="term" value="C:UTP-C complex"/>
    <property type="evidence" value="ECO:0007669"/>
    <property type="project" value="TreeGrafter"/>
</dbReference>
<dbReference type="InterPro" id="IPR035370">
    <property type="entry name" value="Nrap_D5"/>
</dbReference>
<dbReference type="GO" id="GO:0006409">
    <property type="term" value="P:tRNA export from nucleus"/>
    <property type="evidence" value="ECO:0007669"/>
    <property type="project" value="TreeGrafter"/>
</dbReference>
<dbReference type="PANTHER" id="PTHR17972">
    <property type="entry name" value="NUCLEOLAR RNA-ASSOCIATED PROTEIN"/>
    <property type="match status" value="1"/>
</dbReference>
<dbReference type="Pfam" id="PF17407">
    <property type="entry name" value="Nrap_D6"/>
    <property type="match status" value="1"/>
</dbReference>
<keyword evidence="13" id="KW-1185">Reference proteome</keyword>
<dbReference type="Pfam" id="PF17403">
    <property type="entry name" value="Nrap_D2"/>
    <property type="match status" value="1"/>
</dbReference>
<accession>A0A5C5FK23</accession>
<evidence type="ECO:0000259" key="9">
    <source>
        <dbReference type="Pfam" id="PF17405"/>
    </source>
</evidence>
<dbReference type="InterPro" id="IPR035082">
    <property type="entry name" value="Nrap_D1"/>
</dbReference>
<feature type="domain" description="Nrap protein" evidence="6">
    <location>
        <begin position="307"/>
        <end position="462"/>
    </location>
</feature>
<dbReference type="GO" id="GO:0003723">
    <property type="term" value="F:RNA binding"/>
    <property type="evidence" value="ECO:0007669"/>
    <property type="project" value="UniProtKB-KW"/>
</dbReference>
<keyword evidence="4" id="KW-0539">Nucleus</keyword>
<dbReference type="InterPro" id="IPR035369">
    <property type="entry name" value="Nrap_D4"/>
</dbReference>
<evidence type="ECO:0000256" key="4">
    <source>
        <dbReference type="ARBA" id="ARBA00023242"/>
    </source>
</evidence>
<feature type="domain" description="Nrap protein" evidence="11">
    <location>
        <begin position="1182"/>
        <end position="1333"/>
    </location>
</feature>
<feature type="domain" description="Nrap protein" evidence="8">
    <location>
        <begin position="622"/>
        <end position="778"/>
    </location>
</feature>
<evidence type="ECO:0000259" key="8">
    <source>
        <dbReference type="Pfam" id="PF17404"/>
    </source>
</evidence>
<evidence type="ECO:0000256" key="3">
    <source>
        <dbReference type="ARBA" id="ARBA00022884"/>
    </source>
</evidence>
<feature type="domain" description="Nrap protein" evidence="10">
    <location>
        <begin position="1011"/>
        <end position="1180"/>
    </location>
</feature>
<feature type="compositionally biased region" description="Acidic residues" evidence="5">
    <location>
        <begin position="38"/>
        <end position="73"/>
    </location>
</feature>
<name>A0A5C5FK23_9BASI</name>
<comment type="similarity">
    <text evidence="2">Belongs to the NRAP family.</text>
</comment>
<dbReference type="OrthoDB" id="10251401at2759"/>
<feature type="compositionally biased region" description="Acidic residues" evidence="5">
    <location>
        <begin position="127"/>
        <end position="144"/>
    </location>
</feature>